<dbReference type="KEGG" id="nps:KRR39_03255"/>
<evidence type="ECO:0000313" key="2">
    <source>
        <dbReference type="EMBL" id="QWZ08882.1"/>
    </source>
</evidence>
<evidence type="ECO:0000259" key="1">
    <source>
        <dbReference type="Pfam" id="PF00117"/>
    </source>
</evidence>
<sequence length="254" mass="27212">MKPFLLLGTRDEDAAADNEYDAFLGFTGLDESSLHRVRLERRPLGPVDLDAWSGIFLGGGPFNASDPPAAKSPVQQRVEGELAALLDAVVARDFPFLGACYGIGVIGSHQGGSVDATYSEPIGRVPVTLTGAGRADGLLADLSDTFEAFVGHKEAIRDLPPGAVHLASSPGCPVQAFRVGRNVYATQFHPELDIHGLCTRIDVYKHAGYFEPDQAESVKEMARAGRVFEPPRMLRTFVQRYAVATSPYGGGVRA</sequence>
<protein>
    <submittedName>
        <fullName evidence="2">Glutamine amidotransferase</fullName>
    </submittedName>
</protein>
<proteinExistence type="predicted"/>
<name>A0A975SZM7_9ACTN</name>
<keyword evidence="2" id="KW-0315">Glutamine amidotransferase</keyword>
<keyword evidence="3" id="KW-1185">Reference proteome</keyword>
<evidence type="ECO:0000313" key="3">
    <source>
        <dbReference type="Proteomes" id="UP000683575"/>
    </source>
</evidence>
<dbReference type="NCBIfam" id="NF005743">
    <property type="entry name" value="PRK07567.1"/>
    <property type="match status" value="1"/>
</dbReference>
<feature type="domain" description="Glutamine amidotransferase" evidence="1">
    <location>
        <begin position="52"/>
        <end position="192"/>
    </location>
</feature>
<dbReference type="AlphaFoldDB" id="A0A975SZM7"/>
<dbReference type="GO" id="GO:0005829">
    <property type="term" value="C:cytosol"/>
    <property type="evidence" value="ECO:0007669"/>
    <property type="project" value="TreeGrafter"/>
</dbReference>
<dbReference type="Pfam" id="PF00117">
    <property type="entry name" value="GATase"/>
    <property type="match status" value="1"/>
</dbReference>
<dbReference type="RefSeq" id="WP_216940728.1">
    <property type="nucleotide sequence ID" value="NZ_CP077062.1"/>
</dbReference>
<dbReference type="InterPro" id="IPR017926">
    <property type="entry name" value="GATASE"/>
</dbReference>
<dbReference type="PROSITE" id="PS51273">
    <property type="entry name" value="GATASE_TYPE_1"/>
    <property type="match status" value="1"/>
</dbReference>
<dbReference type="PANTHER" id="PTHR42695">
    <property type="entry name" value="GLUTAMINE AMIDOTRANSFERASE YLR126C-RELATED"/>
    <property type="match status" value="1"/>
</dbReference>
<dbReference type="Proteomes" id="UP000683575">
    <property type="component" value="Chromosome"/>
</dbReference>
<dbReference type="CDD" id="cd01741">
    <property type="entry name" value="GATase1_1"/>
    <property type="match status" value="1"/>
</dbReference>
<gene>
    <name evidence="2" type="ORF">KRR39_03255</name>
</gene>
<organism evidence="2 3">
    <name type="scientific">Nocardioides panacis</name>
    <dbReference type="NCBI Taxonomy" id="2849501"/>
    <lineage>
        <taxon>Bacteria</taxon>
        <taxon>Bacillati</taxon>
        <taxon>Actinomycetota</taxon>
        <taxon>Actinomycetes</taxon>
        <taxon>Propionibacteriales</taxon>
        <taxon>Nocardioidaceae</taxon>
        <taxon>Nocardioides</taxon>
    </lineage>
</organism>
<dbReference type="EMBL" id="CP077062">
    <property type="protein sequence ID" value="QWZ08882.1"/>
    <property type="molecule type" value="Genomic_DNA"/>
</dbReference>
<reference evidence="2" key="1">
    <citation type="submission" date="2021-06" db="EMBL/GenBank/DDBJ databases">
        <title>Complete genome sequence of Nocardioides sp. G188.</title>
        <authorList>
            <person name="Im W.-T."/>
        </authorList>
    </citation>
    <scope>NUCLEOTIDE SEQUENCE</scope>
    <source>
        <strain evidence="2">G188</strain>
    </source>
</reference>
<dbReference type="InterPro" id="IPR044992">
    <property type="entry name" value="ChyE-like"/>
</dbReference>
<accession>A0A975SZM7</accession>
<dbReference type="PANTHER" id="PTHR42695:SF5">
    <property type="entry name" value="GLUTAMINE AMIDOTRANSFERASE YLR126C-RELATED"/>
    <property type="match status" value="1"/>
</dbReference>